<dbReference type="RefSeq" id="WP_004594603.1">
    <property type="nucleotide sequence ID" value="NZ_CEML01000005.1"/>
</dbReference>
<protein>
    <submittedName>
        <fullName evidence="2">Uncharacterized protein</fullName>
    </submittedName>
</protein>
<sequence>MSDLSTADQIAMYVGGGLVVLGVVVIGLLDMLLGAGHPVDSEGAIEHAAVVPIDIRAGIILLGLVIWGLVAVYKFAAGSAPSGSTTGQTPSGMDD</sequence>
<name>A0A0U5D2H7_9EURY</name>
<keyword evidence="3" id="KW-1185">Reference proteome</keyword>
<dbReference type="EMBL" id="LN831305">
    <property type="protein sequence ID" value="CQH64906.1"/>
    <property type="molecule type" value="Genomic_DNA"/>
</dbReference>
<accession>A0A0U5D2H7</accession>
<keyword evidence="1" id="KW-0472">Membrane</keyword>
<gene>
    <name evidence="2" type="ORF">HHUB_6023</name>
</gene>
<evidence type="ECO:0000256" key="1">
    <source>
        <dbReference type="SAM" id="Phobius"/>
    </source>
</evidence>
<evidence type="ECO:0000313" key="3">
    <source>
        <dbReference type="Proteomes" id="UP000066737"/>
    </source>
</evidence>
<reference evidence="3" key="1">
    <citation type="journal article" date="2016" name="Environ. Microbiol.">
        <title>The complete genome of a viable archaeum isolated from 123-million-year-old rock salt.</title>
        <authorList>
            <person name="Jaakkola S.T."/>
            <person name="Pfeiffer F."/>
            <person name="Ravantti J.J."/>
            <person name="Guo Q."/>
            <person name="Liu Y."/>
            <person name="Chen X."/>
            <person name="Ma H."/>
            <person name="Yang C."/>
            <person name="Oksanen H.M."/>
            <person name="Bamford D.H."/>
        </authorList>
    </citation>
    <scope>NUCLEOTIDE SEQUENCE</scope>
    <source>
        <strain evidence="3">JI20-1</strain>
        <plasmid evidence="3">Plasmid pSTJ003</plasmid>
    </source>
</reference>
<feature type="transmembrane region" description="Helical" evidence="1">
    <location>
        <begin position="55"/>
        <end position="76"/>
    </location>
</feature>
<dbReference type="AlphaFoldDB" id="A0A0U5D2H7"/>
<keyword evidence="1" id="KW-0812">Transmembrane</keyword>
<dbReference type="GeneID" id="91110700"/>
<organism evidence="2 3">
    <name type="scientific">Halobacterium hubeiense</name>
    <dbReference type="NCBI Taxonomy" id="1407499"/>
    <lineage>
        <taxon>Archaea</taxon>
        <taxon>Methanobacteriati</taxon>
        <taxon>Methanobacteriota</taxon>
        <taxon>Stenosarchaea group</taxon>
        <taxon>Halobacteria</taxon>
        <taxon>Halobacteriales</taxon>
        <taxon>Halobacteriaceae</taxon>
        <taxon>Halobacterium</taxon>
    </lineage>
</organism>
<dbReference type="Proteomes" id="UP000066737">
    <property type="component" value="Plasmid pSTJ003"/>
</dbReference>
<proteinExistence type="predicted"/>
<dbReference type="KEGG" id="hhb:Hhub_6023"/>
<feature type="transmembrane region" description="Helical" evidence="1">
    <location>
        <begin position="12"/>
        <end position="35"/>
    </location>
</feature>
<geneLocation type="plasmid" evidence="3">
    <name>pSTJ003</name>
</geneLocation>
<evidence type="ECO:0000313" key="2">
    <source>
        <dbReference type="EMBL" id="CQH64906.1"/>
    </source>
</evidence>
<keyword evidence="1" id="KW-1133">Transmembrane helix</keyword>